<reference evidence="2 3" key="2">
    <citation type="submission" date="2018-06" db="EMBL/GenBank/DDBJ databases">
        <title>Sequencing of bacterial isolates from soil warming experiment in Harvard Forest, Massachusetts, USA.</title>
        <authorList>
            <person name="Deangelis K.PhD."/>
        </authorList>
    </citation>
    <scope>NUCLEOTIDE SEQUENCE [LARGE SCALE GENOMIC DNA]</scope>
    <source>
        <strain evidence="2 3">GAS496</strain>
    </source>
</reference>
<protein>
    <recommendedName>
        <fullName evidence="4">Lipoprotein LpqN</fullName>
    </recommendedName>
</protein>
<gene>
    <name evidence="2" type="ORF">C8E89_10587</name>
</gene>
<evidence type="ECO:0008006" key="4">
    <source>
        <dbReference type="Google" id="ProtNLM"/>
    </source>
</evidence>
<evidence type="ECO:0000256" key="1">
    <source>
        <dbReference type="SAM" id="SignalP"/>
    </source>
</evidence>
<dbReference type="RefSeq" id="WP_146220988.1">
    <property type="nucleotide sequence ID" value="NZ_QJJU01000005.1"/>
</dbReference>
<feature type="chain" id="PRO_5038509165" description="Lipoprotein LpqN" evidence="1">
    <location>
        <begin position="20"/>
        <end position="200"/>
    </location>
</feature>
<dbReference type="AlphaFoldDB" id="A0A318HWH3"/>
<reference evidence="3" key="1">
    <citation type="submission" date="2018-05" db="EMBL/GenBank/DDBJ databases">
        <authorList>
            <person name="Deangelis K."/>
            <person name="Huntemann M."/>
            <person name="Clum A."/>
            <person name="Pillay M."/>
            <person name="Palaniappan K."/>
            <person name="Varghese N."/>
            <person name="Mikhailova N."/>
            <person name="Stamatis D."/>
            <person name="Reddy T."/>
            <person name="Daum C."/>
            <person name="Shapiro N."/>
            <person name="Ivanova N."/>
            <person name="Kyrpides N."/>
            <person name="Woyke T."/>
        </authorList>
    </citation>
    <scope>NUCLEOTIDE SEQUENCE [LARGE SCALE GENOMIC DNA]</scope>
    <source>
        <strain evidence="3">GAS496</strain>
    </source>
</reference>
<comment type="caution">
    <text evidence="2">The sequence shown here is derived from an EMBL/GenBank/DDBJ whole genome shotgun (WGS) entry which is preliminary data.</text>
</comment>
<dbReference type="OrthoDB" id="4752236at2"/>
<proteinExistence type="predicted"/>
<dbReference type="EMBL" id="QJJU01000005">
    <property type="protein sequence ID" value="PXX09734.1"/>
    <property type="molecule type" value="Genomic_DNA"/>
</dbReference>
<organism evidence="2 3">
    <name type="scientific">Mycolicibacterium moriokaense</name>
    <dbReference type="NCBI Taxonomy" id="39691"/>
    <lineage>
        <taxon>Bacteria</taxon>
        <taxon>Bacillati</taxon>
        <taxon>Actinomycetota</taxon>
        <taxon>Actinomycetes</taxon>
        <taxon>Mycobacteriales</taxon>
        <taxon>Mycobacteriaceae</taxon>
        <taxon>Mycolicibacterium</taxon>
    </lineage>
</organism>
<evidence type="ECO:0000313" key="3">
    <source>
        <dbReference type="Proteomes" id="UP000247781"/>
    </source>
</evidence>
<keyword evidence="3" id="KW-1185">Reference proteome</keyword>
<dbReference type="Proteomes" id="UP000247781">
    <property type="component" value="Unassembled WGS sequence"/>
</dbReference>
<feature type="signal peptide" evidence="1">
    <location>
        <begin position="1"/>
        <end position="19"/>
    </location>
</feature>
<evidence type="ECO:0000313" key="2">
    <source>
        <dbReference type="EMBL" id="PXX09734.1"/>
    </source>
</evidence>
<keyword evidence="1" id="KW-0732">Signal</keyword>
<name>A0A318HWH3_9MYCO</name>
<accession>A0A318HWH3</accession>
<sequence>MTNPLFVFVAAATALGTLAGCHGSVSIGSPTPSSAASAGFQSRTVTPAPTDYAKLLISASDIPTNGEPFTALDPVRNPFGKTGIEGRFTNASGSRQIGDTILVQPDPAEAAAALTNFKTNIDANMKVTGTPQPAATGADGMLYPGTTPDGSQAVTTLLFTEGRADVILEFHSAPDDPIPPDAAVELGQKQDAALKQGLSG</sequence>